<comment type="similarity">
    <text evidence="1 7">Belongs to the Lgt family.</text>
</comment>
<dbReference type="UniPathway" id="UPA00664"/>
<comment type="subcellular location">
    <subcellularLocation>
        <location evidence="7">Cell membrane</location>
        <topology evidence="7">Multi-pass membrane protein</topology>
    </subcellularLocation>
</comment>
<evidence type="ECO:0000256" key="3">
    <source>
        <dbReference type="ARBA" id="ARBA00022679"/>
    </source>
</evidence>
<name>A0A839EBL4_9MICO</name>
<feature type="compositionally biased region" description="Polar residues" evidence="8">
    <location>
        <begin position="323"/>
        <end position="339"/>
    </location>
</feature>
<dbReference type="HAMAP" id="MF_01147">
    <property type="entry name" value="Lgt"/>
    <property type="match status" value="1"/>
</dbReference>
<dbReference type="GO" id="GO:0005886">
    <property type="term" value="C:plasma membrane"/>
    <property type="evidence" value="ECO:0007669"/>
    <property type="project" value="UniProtKB-SubCell"/>
</dbReference>
<dbReference type="PROSITE" id="PS01311">
    <property type="entry name" value="LGT"/>
    <property type="match status" value="1"/>
</dbReference>
<evidence type="ECO:0000256" key="8">
    <source>
        <dbReference type="SAM" id="MobiDB-lite"/>
    </source>
</evidence>
<dbReference type="EC" id="2.5.1.145" evidence="7"/>
<evidence type="ECO:0000256" key="2">
    <source>
        <dbReference type="ARBA" id="ARBA00022475"/>
    </source>
</evidence>
<feature type="transmembrane region" description="Helical" evidence="7">
    <location>
        <begin position="225"/>
        <end position="243"/>
    </location>
</feature>
<organism evidence="9 10">
    <name type="scientific">Microcella alkalica</name>
    <dbReference type="NCBI Taxonomy" id="355930"/>
    <lineage>
        <taxon>Bacteria</taxon>
        <taxon>Bacillati</taxon>
        <taxon>Actinomycetota</taxon>
        <taxon>Actinomycetes</taxon>
        <taxon>Micrococcales</taxon>
        <taxon>Microbacteriaceae</taxon>
        <taxon>Microcella</taxon>
    </lineage>
</organism>
<comment type="pathway">
    <text evidence="7">Protein modification; lipoprotein biosynthesis (diacylglyceryl transfer).</text>
</comment>
<evidence type="ECO:0000256" key="7">
    <source>
        <dbReference type="HAMAP-Rule" id="MF_01147"/>
    </source>
</evidence>
<keyword evidence="4 7" id="KW-0812">Transmembrane</keyword>
<feature type="transmembrane region" description="Helical" evidence="7">
    <location>
        <begin position="138"/>
        <end position="156"/>
    </location>
</feature>
<evidence type="ECO:0000256" key="4">
    <source>
        <dbReference type="ARBA" id="ARBA00022692"/>
    </source>
</evidence>
<keyword evidence="5 7" id="KW-1133">Transmembrane helix</keyword>
<dbReference type="InterPro" id="IPR001640">
    <property type="entry name" value="Lgt"/>
</dbReference>
<reference evidence="9 10" key="1">
    <citation type="submission" date="2020-07" db="EMBL/GenBank/DDBJ databases">
        <title>Sequencing the genomes of 1000 actinobacteria strains.</title>
        <authorList>
            <person name="Klenk H.-P."/>
        </authorList>
    </citation>
    <scope>NUCLEOTIDE SEQUENCE [LARGE SCALE GENOMIC DNA]</scope>
    <source>
        <strain evidence="9 10">DSM 19663</strain>
    </source>
</reference>
<dbReference type="NCBIfam" id="TIGR00544">
    <property type="entry name" value="lgt"/>
    <property type="match status" value="1"/>
</dbReference>
<protein>
    <recommendedName>
        <fullName evidence="7">Phosphatidylglycerol--prolipoprotein diacylglyceryl transferase</fullName>
        <ecNumber evidence="7">2.5.1.145</ecNumber>
    </recommendedName>
</protein>
<feature type="compositionally biased region" description="Acidic residues" evidence="8">
    <location>
        <begin position="298"/>
        <end position="317"/>
    </location>
</feature>
<dbReference type="GO" id="GO:0008961">
    <property type="term" value="F:phosphatidylglycerol-prolipoprotein diacylglyceryl transferase activity"/>
    <property type="evidence" value="ECO:0007669"/>
    <property type="project" value="UniProtKB-UniRule"/>
</dbReference>
<evidence type="ECO:0000313" key="9">
    <source>
        <dbReference type="EMBL" id="MBA8847098.1"/>
    </source>
</evidence>
<feature type="transmembrane region" description="Helical" evidence="7">
    <location>
        <begin position="107"/>
        <end position="131"/>
    </location>
</feature>
<keyword evidence="2 7" id="KW-1003">Cell membrane</keyword>
<keyword evidence="6 7" id="KW-0472">Membrane</keyword>
<dbReference type="Pfam" id="PF01790">
    <property type="entry name" value="LGT"/>
    <property type="match status" value="1"/>
</dbReference>
<evidence type="ECO:0000313" key="10">
    <source>
        <dbReference type="Proteomes" id="UP000585905"/>
    </source>
</evidence>
<feature type="binding site" evidence="7">
    <location>
        <position position="157"/>
    </location>
    <ligand>
        <name>a 1,2-diacyl-sn-glycero-3-phospho-(1'-sn-glycerol)</name>
        <dbReference type="ChEBI" id="CHEBI:64716"/>
    </ligand>
</feature>
<feature type="transmembrane region" description="Helical" evidence="7">
    <location>
        <begin position="200"/>
        <end position="218"/>
    </location>
</feature>
<proteinExistence type="inferred from homology"/>
<keyword evidence="10" id="KW-1185">Reference proteome</keyword>
<dbReference type="RefSeq" id="WP_425488296.1">
    <property type="nucleotide sequence ID" value="NZ_BAAAOV010000007.1"/>
</dbReference>
<dbReference type="AlphaFoldDB" id="A0A839EBL4"/>
<evidence type="ECO:0000256" key="5">
    <source>
        <dbReference type="ARBA" id="ARBA00022989"/>
    </source>
</evidence>
<comment type="caution">
    <text evidence="9">The sequence shown here is derived from an EMBL/GenBank/DDBJ whole genome shotgun (WGS) entry which is preliminary data.</text>
</comment>
<evidence type="ECO:0000256" key="1">
    <source>
        <dbReference type="ARBA" id="ARBA00007150"/>
    </source>
</evidence>
<dbReference type="EMBL" id="JACGWX010000001">
    <property type="protein sequence ID" value="MBA8847098.1"/>
    <property type="molecule type" value="Genomic_DNA"/>
</dbReference>
<keyword evidence="9" id="KW-0449">Lipoprotein</keyword>
<comment type="function">
    <text evidence="7">Catalyzes the transfer of the diacylglyceryl group from phosphatidylglycerol to the sulfhydryl group of the N-terminal cysteine of a prolipoprotein, the first step in the formation of mature lipoproteins.</text>
</comment>
<feature type="transmembrane region" description="Helical" evidence="7">
    <location>
        <begin position="255"/>
        <end position="277"/>
    </location>
</feature>
<dbReference type="PANTHER" id="PTHR30589">
    <property type="entry name" value="PROLIPOPROTEIN DIACYLGLYCERYL TRANSFERASE"/>
    <property type="match status" value="1"/>
</dbReference>
<dbReference type="GO" id="GO:0042158">
    <property type="term" value="P:lipoprotein biosynthetic process"/>
    <property type="evidence" value="ECO:0007669"/>
    <property type="project" value="UniProtKB-UniRule"/>
</dbReference>
<feature type="region of interest" description="Disordered" evidence="8">
    <location>
        <begin position="288"/>
        <end position="339"/>
    </location>
</feature>
<accession>A0A839EBL4</accession>
<comment type="catalytic activity">
    <reaction evidence="7">
        <text>L-cysteinyl-[prolipoprotein] + a 1,2-diacyl-sn-glycero-3-phospho-(1'-sn-glycerol) = an S-1,2-diacyl-sn-glyceryl-L-cysteinyl-[prolipoprotein] + sn-glycerol 1-phosphate + H(+)</text>
        <dbReference type="Rhea" id="RHEA:56712"/>
        <dbReference type="Rhea" id="RHEA-COMP:14679"/>
        <dbReference type="Rhea" id="RHEA-COMP:14680"/>
        <dbReference type="ChEBI" id="CHEBI:15378"/>
        <dbReference type="ChEBI" id="CHEBI:29950"/>
        <dbReference type="ChEBI" id="CHEBI:57685"/>
        <dbReference type="ChEBI" id="CHEBI:64716"/>
        <dbReference type="ChEBI" id="CHEBI:140658"/>
        <dbReference type="EC" id="2.5.1.145"/>
    </reaction>
</comment>
<dbReference type="PANTHER" id="PTHR30589:SF0">
    <property type="entry name" value="PHOSPHATIDYLGLYCEROL--PROLIPOPROTEIN DIACYLGLYCERYL TRANSFERASE"/>
    <property type="match status" value="1"/>
</dbReference>
<sequence>MIHPLSIPSPGDEWQVFNLGQWLRDLGLTWFSFDVNIYAYALCILAGIVAATVLTNHRLTRRGAEPWITLDIALFAVPLGILGGRIYHVLTHPNDYFFEGADLWATLRIWEGGMAIFGALIGGAIGVWIGCRVTGIRFWSFADALAPGLLLAQAFGRLGNWFNQELFGLPTDLPWGLEIDRPNDAIPIGLPESTLFHPTFLYEIIWNLAGVALLLLLDARLRVQWGKLLGGYLIWYGVGRSVFESIRLDPSELFLGIRVNVWAAWLAVLVGIVIVLVQRRRHTGAEPGPYVAGREWTDEAGVDSEDVYTETDDDDGNDAALVSATTGSPRATSEATTRS</sequence>
<feature type="transmembrane region" description="Helical" evidence="7">
    <location>
        <begin position="37"/>
        <end position="55"/>
    </location>
</feature>
<dbReference type="Proteomes" id="UP000585905">
    <property type="component" value="Unassembled WGS sequence"/>
</dbReference>
<evidence type="ECO:0000256" key="6">
    <source>
        <dbReference type="ARBA" id="ARBA00023136"/>
    </source>
</evidence>
<feature type="transmembrane region" description="Helical" evidence="7">
    <location>
        <begin position="67"/>
        <end position="87"/>
    </location>
</feature>
<gene>
    <name evidence="7" type="primary">lgt</name>
    <name evidence="9" type="ORF">FHX53_000662</name>
</gene>
<keyword evidence="3 7" id="KW-0808">Transferase</keyword>